<accession>A0AAW1RBX8</accession>
<organism evidence="2 3">
    <name type="scientific">Apatococcus lobatus</name>
    <dbReference type="NCBI Taxonomy" id="904363"/>
    <lineage>
        <taxon>Eukaryota</taxon>
        <taxon>Viridiplantae</taxon>
        <taxon>Chlorophyta</taxon>
        <taxon>core chlorophytes</taxon>
        <taxon>Trebouxiophyceae</taxon>
        <taxon>Chlorellales</taxon>
        <taxon>Chlorellaceae</taxon>
        <taxon>Apatococcus</taxon>
    </lineage>
</organism>
<dbReference type="Proteomes" id="UP001438707">
    <property type="component" value="Unassembled WGS sequence"/>
</dbReference>
<keyword evidence="1" id="KW-0732">Signal</keyword>
<dbReference type="PANTHER" id="PTHR33390:SF1">
    <property type="entry name" value="STRESS UP-REGULATED NOD 19 PROTEIN"/>
    <property type="match status" value="1"/>
</dbReference>
<dbReference type="AlphaFoldDB" id="A0AAW1RBX8"/>
<comment type="caution">
    <text evidence="2">The sequence shown here is derived from an EMBL/GenBank/DDBJ whole genome shotgun (WGS) entry which is preliminary data.</text>
</comment>
<sequence length="467" mass="50641">MASNTSYLLVCVAFLAASVNAAPLKTALNLAQREVEYKPVFPKHLPFAGNGTCEEAQYDPETETTRVHCLGPKIPLARGQTTNVMTLLANPYPFGEEVVVINQTAQLVDENLRPVPLSEVYVHHYVSSYHFLLGNGAELRGSFTRPPLPSPYAMIVNGTEVDNMRLRMTNIQLINTDGLVEEHRKPCLECWCRDESLASAHPEADDDQDDPTHSTIAPATGKGSFFCCSNCTVSPPADGVEPAPLNYQLQYNVSFRSLLPQEPAKQVEMIGFDASGGRIEYQIDVAKGPGSIHTQAIETTIDHACPQKEPFEIVRCTAHQHFGGACADMINLETNETICTSCPIFGDEPEVPGREDGYVVKIADDDLTPPYVIKPGTRIRVQSKYDASVPRYGVMGLLSAWVAGLPSPCYAPAVRSSNGVEAGVGVGYDNAASGLPLGAQPHLYHFGYPLDHLDEQPAATKPSVMVS</sequence>
<dbReference type="EMBL" id="JALJOS010000014">
    <property type="protein sequence ID" value="KAK9831055.1"/>
    <property type="molecule type" value="Genomic_DNA"/>
</dbReference>
<feature type="chain" id="PRO_5043856028" evidence="1">
    <location>
        <begin position="22"/>
        <end position="467"/>
    </location>
</feature>
<evidence type="ECO:0000256" key="1">
    <source>
        <dbReference type="SAM" id="SignalP"/>
    </source>
</evidence>
<name>A0AAW1RBX8_9CHLO</name>
<proteinExistence type="predicted"/>
<gene>
    <name evidence="2" type="ORF">WJX74_001302</name>
</gene>
<reference evidence="2 3" key="1">
    <citation type="journal article" date="2024" name="Nat. Commun.">
        <title>Phylogenomics reveals the evolutionary origins of lichenization in chlorophyte algae.</title>
        <authorList>
            <person name="Puginier C."/>
            <person name="Libourel C."/>
            <person name="Otte J."/>
            <person name="Skaloud P."/>
            <person name="Haon M."/>
            <person name="Grisel S."/>
            <person name="Petersen M."/>
            <person name="Berrin J.G."/>
            <person name="Delaux P.M."/>
            <person name="Dal Grande F."/>
            <person name="Keller J."/>
        </authorList>
    </citation>
    <scope>NUCLEOTIDE SEQUENCE [LARGE SCALE GENOMIC DNA]</scope>
    <source>
        <strain evidence="2 3">SAG 2145</strain>
    </source>
</reference>
<dbReference type="PANTHER" id="PTHR33390">
    <property type="entry name" value="STRESS UP-REGULATED NOD 19 PROTEIN"/>
    <property type="match status" value="1"/>
</dbReference>
<dbReference type="InterPro" id="IPR011692">
    <property type="entry name" value="Stress_up-reg_Nod19"/>
</dbReference>
<feature type="signal peptide" evidence="1">
    <location>
        <begin position="1"/>
        <end position="21"/>
    </location>
</feature>
<evidence type="ECO:0000313" key="2">
    <source>
        <dbReference type="EMBL" id="KAK9831055.1"/>
    </source>
</evidence>
<keyword evidence="3" id="KW-1185">Reference proteome</keyword>
<protein>
    <submittedName>
        <fullName evidence="2">Uncharacterized protein</fullName>
    </submittedName>
</protein>
<evidence type="ECO:0000313" key="3">
    <source>
        <dbReference type="Proteomes" id="UP001438707"/>
    </source>
</evidence>
<dbReference type="Pfam" id="PF07712">
    <property type="entry name" value="SURNod19"/>
    <property type="match status" value="1"/>
</dbReference>